<name>A0ABT0IIF7_9ACTN</name>
<evidence type="ECO:0000313" key="6">
    <source>
        <dbReference type="Proteomes" id="UP001522868"/>
    </source>
</evidence>
<keyword evidence="6" id="KW-1185">Reference proteome</keyword>
<feature type="region of interest" description="Disordered" evidence="1">
    <location>
        <begin position="381"/>
        <end position="531"/>
    </location>
</feature>
<protein>
    <submittedName>
        <fullName evidence="5">Choice-of-anchor A family protein</fullName>
    </submittedName>
</protein>
<organism evidence="5 6">
    <name type="scientific">Streptomyces lichenis</name>
    <dbReference type="NCBI Taxonomy" id="2306967"/>
    <lineage>
        <taxon>Bacteria</taxon>
        <taxon>Bacillati</taxon>
        <taxon>Actinomycetota</taxon>
        <taxon>Actinomycetes</taxon>
        <taxon>Kitasatosporales</taxon>
        <taxon>Streptomycetaceae</taxon>
        <taxon>Streptomyces</taxon>
    </lineage>
</organism>
<feature type="chain" id="PRO_5046978584" evidence="3">
    <location>
        <begin position="32"/>
        <end position="571"/>
    </location>
</feature>
<feature type="compositionally biased region" description="Low complexity" evidence="1">
    <location>
        <begin position="485"/>
        <end position="497"/>
    </location>
</feature>
<reference evidence="5 6" key="1">
    <citation type="submission" date="2022-04" db="EMBL/GenBank/DDBJ databases">
        <title>Streptomyces sp. nov. LCR6-01 isolated from Lichen of Dirinaria sp.</title>
        <authorList>
            <person name="Kanchanasin P."/>
            <person name="Tanasupawat S."/>
            <person name="Phongsopitanun W."/>
        </authorList>
    </citation>
    <scope>NUCLEOTIDE SEQUENCE [LARGE SCALE GENOMIC DNA]</scope>
    <source>
        <strain evidence="5 6">LCR6-01</strain>
    </source>
</reference>
<dbReference type="RefSeq" id="WP_248636938.1">
    <property type="nucleotide sequence ID" value="NZ_JALPTH010000035.1"/>
</dbReference>
<feature type="domain" description="Choice-of-anchor A" evidence="4">
    <location>
        <begin position="54"/>
        <end position="350"/>
    </location>
</feature>
<dbReference type="InterPro" id="IPR026588">
    <property type="entry name" value="Choice_anch_A"/>
</dbReference>
<evidence type="ECO:0000256" key="3">
    <source>
        <dbReference type="SAM" id="SignalP"/>
    </source>
</evidence>
<feature type="signal peptide" evidence="3">
    <location>
        <begin position="1"/>
        <end position="31"/>
    </location>
</feature>
<comment type="caution">
    <text evidence="5">The sequence shown here is derived from an EMBL/GenBank/DDBJ whole genome shotgun (WGS) entry which is preliminary data.</text>
</comment>
<accession>A0ABT0IIF7</accession>
<feature type="compositionally biased region" description="Gly residues" evidence="1">
    <location>
        <begin position="428"/>
        <end position="440"/>
    </location>
</feature>
<feature type="compositionally biased region" description="Low complexity" evidence="1">
    <location>
        <begin position="507"/>
        <end position="518"/>
    </location>
</feature>
<evidence type="ECO:0000256" key="1">
    <source>
        <dbReference type="SAM" id="MobiDB-lite"/>
    </source>
</evidence>
<dbReference type="NCBIfam" id="TIGR04215">
    <property type="entry name" value="choice_anch_A"/>
    <property type="match status" value="1"/>
</dbReference>
<evidence type="ECO:0000256" key="2">
    <source>
        <dbReference type="SAM" id="Phobius"/>
    </source>
</evidence>
<proteinExistence type="predicted"/>
<evidence type="ECO:0000259" key="4">
    <source>
        <dbReference type="Pfam" id="PF20597"/>
    </source>
</evidence>
<sequence length="571" mass="55104">MRWMAERAPRRLGAMAAVCALCALGAAQTMAATAVAAPIGDRSPGAPERTAVDGRFGIVVHGDALLAGARVDGAVAVGGDLAFGAVQQVAARSPGTFTAAGDARPTALLVGGAVDFAGSARQGVLRVRGDGYVKVGDLSGAAALTAGTAPGAATTATQLVAAGAAYGSTPRIELTAAQPDTSLAARGLVDLDRVFTAHRERADALAGCPGTVTLRDHRGAPLAEGAALAPGATVRVRPAATGTSVLRLTGRQLAAIGLLVFEHRPTAANPLVVAVDTADTGGRLSWRTPALAGIGGADAASLLWSFGDARELTLTPGGGTLVGAVRAPRARFTDLSPAAMEGELVVRELAAGRLAGPAGPAMDAGSYRTAPFTARPVCGGGSGTGTGAAEQGTGTGSGTATGAGSGAGTGTATGTGSGTGVGAAPEGGVPGGGASPGGGAEPVPGGTDPVPDATDPAKDGPAPEPEVSQDAPLESAPESEGMELSPEPVAPQEEPEPAATPVPSSPPAAGGSKPGDPAADGDRGAEGAAGAMADTGSRPVLWVAGGAAALFVSTGVALVTVARRNRRGLRG</sequence>
<feature type="transmembrane region" description="Helical" evidence="2">
    <location>
        <begin position="540"/>
        <end position="562"/>
    </location>
</feature>
<dbReference type="EMBL" id="JALPTH010000035">
    <property type="protein sequence ID" value="MCK8681108.1"/>
    <property type="molecule type" value="Genomic_DNA"/>
</dbReference>
<keyword evidence="2" id="KW-0812">Transmembrane</keyword>
<dbReference type="Proteomes" id="UP001522868">
    <property type="component" value="Unassembled WGS sequence"/>
</dbReference>
<dbReference type="Pfam" id="PF20597">
    <property type="entry name" value="pAdhesive_15"/>
    <property type="match status" value="1"/>
</dbReference>
<gene>
    <name evidence="5" type="ORF">M1O15_27690</name>
</gene>
<feature type="compositionally biased region" description="Gly residues" evidence="1">
    <location>
        <begin position="393"/>
        <end position="421"/>
    </location>
</feature>
<evidence type="ECO:0000313" key="5">
    <source>
        <dbReference type="EMBL" id="MCK8681108.1"/>
    </source>
</evidence>
<keyword evidence="2" id="KW-0472">Membrane</keyword>
<keyword evidence="2" id="KW-1133">Transmembrane helix</keyword>
<keyword evidence="3" id="KW-0732">Signal</keyword>